<dbReference type="STRING" id="882.DVU_2707"/>
<dbReference type="NCBIfam" id="TIGR01641">
    <property type="entry name" value="phageSPP1_gp7"/>
    <property type="match status" value="1"/>
</dbReference>
<keyword evidence="4" id="KW-1185">Reference proteome</keyword>
<dbReference type="Proteomes" id="UP000002194">
    <property type="component" value="Chromosome"/>
</dbReference>
<evidence type="ECO:0000256" key="1">
    <source>
        <dbReference type="SAM" id="MobiDB-lite"/>
    </source>
</evidence>
<evidence type="ECO:0000259" key="2">
    <source>
        <dbReference type="Pfam" id="PF04233"/>
    </source>
</evidence>
<dbReference type="PhylomeDB" id="Q727Z7"/>
<evidence type="ECO:0000313" key="3">
    <source>
        <dbReference type="EMBL" id="AAS97179.1"/>
    </source>
</evidence>
<proteinExistence type="predicted"/>
<dbReference type="InterPro" id="IPR006528">
    <property type="entry name" value="Phage_head_morphogenesis_dom"/>
</dbReference>
<gene>
    <name evidence="3" type="ordered locus">DVU_2707</name>
</gene>
<feature type="region of interest" description="Disordered" evidence="1">
    <location>
        <begin position="397"/>
        <end position="416"/>
    </location>
</feature>
<dbReference type="PaxDb" id="882-DVU_2707"/>
<sequence length="416" mass="46830">MPEVPSLTYAIALPPKDAIAYFEAKGYAVTFNWHDLWQEAHARAFTVAGVARLDVLEDIREALTTHLKEGKGEYRFHKQLEPTLRSKGWWGKRTETGADGKPRVVRMGSPARLRLIFRQNIQTAYMAGRYRQMHENAEARPFWQYVAVLDSKTRPGHKMLHGRVFRHDDPFWHSHYPPNGWGCRCRVRALSPHRMEKEGLTTESGARHMVTQQREVLNRHTGEVQTRPVTGYRMPGADGAIAWTDLGFSYNPGAAGLANMLGEGIRKLEGATHPVAAATVRRLASGETFTAWQAKPEGDFPLAVLRGEDAARIGATSTVARLSPETYAKQCRHHPELTQADYARAQDVVEQGERLQDGTKNLLFLLDEPGGHVVVVKATQEADELFVTSMRRLSQGEARRNSEVRRLRKKQPGSDR</sequence>
<dbReference type="PATRIC" id="fig|882.5.peg.2449"/>
<dbReference type="EnsemblBacteria" id="AAS97179">
    <property type="protein sequence ID" value="AAS97179"/>
    <property type="gene ID" value="DVU_2707"/>
</dbReference>
<accession>Q727Z7</accession>
<dbReference type="Pfam" id="PF04233">
    <property type="entry name" value="Phage_Mu_F"/>
    <property type="match status" value="1"/>
</dbReference>
<feature type="domain" description="Phage head morphogenesis" evidence="2">
    <location>
        <begin position="58"/>
        <end position="187"/>
    </location>
</feature>
<dbReference type="EMBL" id="AE017285">
    <property type="protein sequence ID" value="AAS97179.1"/>
    <property type="molecule type" value="Genomic_DNA"/>
</dbReference>
<dbReference type="RefSeq" id="WP_010939976.1">
    <property type="nucleotide sequence ID" value="NC_002937.3"/>
</dbReference>
<evidence type="ECO:0000313" key="4">
    <source>
        <dbReference type="Proteomes" id="UP000002194"/>
    </source>
</evidence>
<name>Q727Z7_NITV2</name>
<dbReference type="eggNOG" id="COG2369">
    <property type="taxonomic scope" value="Bacteria"/>
</dbReference>
<dbReference type="AlphaFoldDB" id="Q727Z7"/>
<dbReference type="HOGENOM" id="CLU_044450_3_1_7"/>
<reference evidence="3 4" key="1">
    <citation type="journal article" date="2004" name="Nat. Biotechnol.">
        <title>The genome sequence of the anaerobic, sulfate-reducing bacterium Desulfovibrio vulgaris Hildenborough.</title>
        <authorList>
            <person name="Heidelberg J.F."/>
            <person name="Seshadri R."/>
            <person name="Haveman S.A."/>
            <person name="Hemme C.L."/>
            <person name="Paulsen I.T."/>
            <person name="Kolonay J.F."/>
            <person name="Eisen J.A."/>
            <person name="Ward N."/>
            <person name="Methe B."/>
            <person name="Brinkac L.M."/>
            <person name="Daugherty S.C."/>
            <person name="Deboy R.T."/>
            <person name="Dodson R.J."/>
            <person name="Durkin A.S."/>
            <person name="Madupu R."/>
            <person name="Nelson W.C."/>
            <person name="Sullivan S.A."/>
            <person name="Fouts D."/>
            <person name="Haft D.H."/>
            <person name="Selengut J."/>
            <person name="Peterson J.D."/>
            <person name="Davidsen T.M."/>
            <person name="Zafar N."/>
            <person name="Zhou L."/>
            <person name="Radune D."/>
            <person name="Dimitrov G."/>
            <person name="Hance M."/>
            <person name="Tran K."/>
            <person name="Khouri H."/>
            <person name="Gill J."/>
            <person name="Utterback T.R."/>
            <person name="Feldblyum T.V."/>
            <person name="Wall J.D."/>
            <person name="Voordouw G."/>
            <person name="Fraser C.M."/>
        </authorList>
    </citation>
    <scope>NUCLEOTIDE SEQUENCE [LARGE SCALE GENOMIC DNA]</scope>
    <source>
        <strain evidence="4">ATCC 29579 / DSM 644 / NCIMB 8303 / VKM B-1760 / Hildenborough</strain>
    </source>
</reference>
<organism evidence="3 4">
    <name type="scientific">Nitratidesulfovibrio vulgaris (strain ATCC 29579 / DSM 644 / CCUG 34227 / NCIMB 8303 / VKM B-1760 / Hildenborough)</name>
    <name type="common">Desulfovibrio vulgaris</name>
    <dbReference type="NCBI Taxonomy" id="882"/>
    <lineage>
        <taxon>Bacteria</taxon>
        <taxon>Pseudomonadati</taxon>
        <taxon>Thermodesulfobacteriota</taxon>
        <taxon>Desulfovibrionia</taxon>
        <taxon>Desulfovibrionales</taxon>
        <taxon>Desulfovibrionaceae</taxon>
        <taxon>Nitratidesulfovibrio</taxon>
    </lineage>
</organism>
<dbReference type="OrthoDB" id="9813502at2"/>
<feature type="compositionally biased region" description="Basic residues" evidence="1">
    <location>
        <begin position="406"/>
        <end position="416"/>
    </location>
</feature>
<protein>
    <submittedName>
        <fullName evidence="3">Virion morphogenesis protein</fullName>
    </submittedName>
</protein>
<dbReference type="KEGG" id="dvu:DVU_2707"/>